<comment type="caution">
    <text evidence="8">The sequence shown here is derived from an EMBL/GenBank/DDBJ whole genome shotgun (WGS) entry which is preliminary data.</text>
</comment>
<keyword evidence="2" id="KW-0067">ATP-binding</keyword>
<dbReference type="InterPro" id="IPR029063">
    <property type="entry name" value="SAM-dependent_MTases_sf"/>
</dbReference>
<dbReference type="PANTHER" id="PTHR44533:SF4">
    <property type="entry name" value="DEAD_H RNA HELICASE, PUTATIVE-RELATED"/>
    <property type="match status" value="1"/>
</dbReference>
<dbReference type="InterPro" id="IPR052431">
    <property type="entry name" value="SKI2_subfamily_helicases"/>
</dbReference>
<dbReference type="SUPFAM" id="SSF103473">
    <property type="entry name" value="MFS general substrate transporter"/>
    <property type="match status" value="1"/>
</dbReference>
<dbReference type="InterPro" id="IPR036259">
    <property type="entry name" value="MFS_trans_sf"/>
</dbReference>
<keyword evidence="2" id="KW-0347">Helicase</keyword>
<feature type="transmembrane region" description="Helical" evidence="5">
    <location>
        <begin position="1240"/>
        <end position="1264"/>
    </location>
</feature>
<dbReference type="Gene3D" id="3.40.50.150">
    <property type="entry name" value="Vaccinia Virus protein VP39"/>
    <property type="match status" value="1"/>
</dbReference>
<feature type="domain" description="ATP-dependent RNA helicase DDX60 PIN-like" evidence="7">
    <location>
        <begin position="69"/>
        <end position="281"/>
    </location>
</feature>
<feature type="transmembrane region" description="Helical" evidence="5">
    <location>
        <begin position="1213"/>
        <end position="1233"/>
    </location>
</feature>
<dbReference type="GO" id="GO:0004386">
    <property type="term" value="F:helicase activity"/>
    <property type="evidence" value="ECO:0007669"/>
    <property type="project" value="UniProtKB-KW"/>
</dbReference>
<dbReference type="InterPro" id="IPR013216">
    <property type="entry name" value="Methyltransf_11"/>
</dbReference>
<keyword evidence="5" id="KW-0472">Membrane</keyword>
<evidence type="ECO:0000256" key="2">
    <source>
        <dbReference type="ARBA" id="ARBA00022806"/>
    </source>
</evidence>
<dbReference type="Pfam" id="PF08241">
    <property type="entry name" value="Methyltransf_11"/>
    <property type="match status" value="1"/>
</dbReference>
<dbReference type="EMBL" id="CAJNDS010000328">
    <property type="protein sequence ID" value="CAE7192690.1"/>
    <property type="molecule type" value="Genomic_DNA"/>
</dbReference>
<evidence type="ECO:0000256" key="3">
    <source>
        <dbReference type="SAM" id="Coils"/>
    </source>
</evidence>
<feature type="transmembrane region" description="Helical" evidence="5">
    <location>
        <begin position="1551"/>
        <end position="1570"/>
    </location>
</feature>
<reference evidence="8" key="1">
    <citation type="submission" date="2021-02" db="EMBL/GenBank/DDBJ databases">
        <authorList>
            <person name="Dougan E. K."/>
            <person name="Rhodes N."/>
            <person name="Thang M."/>
            <person name="Chan C."/>
        </authorList>
    </citation>
    <scope>NUCLEOTIDE SEQUENCE</scope>
</reference>
<dbReference type="InterPro" id="IPR055124">
    <property type="entry name" value="PIN-like_DDX60"/>
</dbReference>
<feature type="coiled-coil region" evidence="3">
    <location>
        <begin position="540"/>
        <end position="579"/>
    </location>
</feature>
<evidence type="ECO:0000256" key="4">
    <source>
        <dbReference type="SAM" id="MobiDB-lite"/>
    </source>
</evidence>
<keyword evidence="5" id="KW-1133">Transmembrane helix</keyword>
<feature type="compositionally biased region" description="Basic and acidic residues" evidence="4">
    <location>
        <begin position="775"/>
        <end position="797"/>
    </location>
</feature>
<organism evidence="8 9">
    <name type="scientific">Symbiodinium natans</name>
    <dbReference type="NCBI Taxonomy" id="878477"/>
    <lineage>
        <taxon>Eukaryota</taxon>
        <taxon>Sar</taxon>
        <taxon>Alveolata</taxon>
        <taxon>Dinophyceae</taxon>
        <taxon>Suessiales</taxon>
        <taxon>Symbiodiniaceae</taxon>
        <taxon>Symbiodinium</taxon>
    </lineage>
</organism>
<dbReference type="GO" id="GO:0022857">
    <property type="term" value="F:transmembrane transporter activity"/>
    <property type="evidence" value="ECO:0007669"/>
    <property type="project" value="InterPro"/>
</dbReference>
<dbReference type="GO" id="GO:0005737">
    <property type="term" value="C:cytoplasm"/>
    <property type="evidence" value="ECO:0007669"/>
    <property type="project" value="TreeGrafter"/>
</dbReference>
<dbReference type="Gene3D" id="1.20.1250.20">
    <property type="entry name" value="MFS general substrate transporter like domains"/>
    <property type="match status" value="1"/>
</dbReference>
<keyword evidence="9" id="KW-1185">Reference proteome</keyword>
<feature type="transmembrane region" description="Helical" evidence="5">
    <location>
        <begin position="1270"/>
        <end position="1292"/>
    </location>
</feature>
<evidence type="ECO:0000256" key="5">
    <source>
        <dbReference type="SAM" id="Phobius"/>
    </source>
</evidence>
<dbReference type="InterPro" id="IPR011701">
    <property type="entry name" value="MFS"/>
</dbReference>
<name>A0A812IZK6_9DINO</name>
<dbReference type="Pfam" id="PF07690">
    <property type="entry name" value="MFS_1"/>
    <property type="match status" value="1"/>
</dbReference>
<dbReference type="GO" id="GO:0008757">
    <property type="term" value="F:S-adenosylmethionine-dependent methyltransferase activity"/>
    <property type="evidence" value="ECO:0007669"/>
    <property type="project" value="InterPro"/>
</dbReference>
<feature type="transmembrane region" description="Helical" evidence="5">
    <location>
        <begin position="1167"/>
        <end position="1193"/>
    </location>
</feature>
<feature type="region of interest" description="Disordered" evidence="4">
    <location>
        <begin position="1044"/>
        <end position="1088"/>
    </location>
</feature>
<evidence type="ECO:0000256" key="1">
    <source>
        <dbReference type="ARBA" id="ARBA00022801"/>
    </source>
</evidence>
<evidence type="ECO:0000259" key="7">
    <source>
        <dbReference type="Pfam" id="PF23002"/>
    </source>
</evidence>
<sequence length="1603" mass="179127">MDDDAAGGDAGFDEDFDEDQASDLGDGDLPEMDGGDDDAADDFDMDARVGHLSRADIADLSPQEQLQKWHEMLLSAEVDLISELDASNIFFINAESIICDLRLSAEVNEDGQFLRMTFMVEQLLSSIKSCGGVYRIIFFDAFKHVFSMQFEDSLWAFREAFLSHCRNNGIDHAVFSHWYSPEWKEHVSTWRPSFFLLADDGLAVEDEEEDEEEAEQNAKLRGSFQALMLRCLSYKVHVALLKGLQRRGNRVMAFTLEPDNHDLFIDKNVQGALQPLLEEEDEDEDENQESPVPALVAFKKRGDGKVQETALLRCFLVASFCKDTLAIKADPASMALMKLFVKVMLIQEMMLRYVPLDKRAFTTIASDAWELYAESISGALDRFYAFISKELGRLNREPEAALQGLKLDACDLFDGRLFRHLFRFIVETGLSEKSKEVKADAFKFSSYIVEELDFLWSEASSKEKFFPLKISAMKDLEGLEPPDLPDQARVRERPSLFKIQSGLFDAMWKEKADNLKEIDEDEAADPPLLWDRYSWKQGVRVDAIQEVQEMEKNEAEKRMEQKMREKKKITDKDREYERKFHMKRRQMALRSLHRYAKSLTGSDKLHLPIVSVKADQKKEDQKKEAKKKAKPEEKVEKVSKKQQEILDKNRQKELEKTQAQDAQQLNDWEKPVDALAEAPDVSKLEKDLLDLLIGFNRVVPSFVGFPALTNAFKTPEAQVAIIVKAVKSLRVALKKLQLDRLPPEAQPKVTSLVVYVYCLVQEAWNSYGKKGLFDGKPQRPRPHEVKEAEGAKRHEKEEEFDEYADEFEDHLVNTLEYHLPEVIASKMACFGPFSCCMDLGCGTGLCGRALKTSTQIDKLIGVDLSEGMLARAREAGGYDELQQRDLVAALGNQEVESVDLLVAADVLIYVRHLDRVFALAHRVLRAEGVFVFSTEAAGEEESSEGAVQRESGRYAHCRSFIAATASPLFAVVEVETIPLRIEDDLPLQGDVFVLQRRPGSQCDDVDVSRACIKLFQELLISLGFRNNAQGMFRQWKQVQATLGKDEGAEDGDGKDKKGKDAKDDKKDKKKDKDSKDKKDKKESKDSKEDSLDSYAVTKEVELCWSGVGSDEYAFQLMYMGPQMTRLVGTAKAGTRQALFRFFGLERVAKMRCMKQMRRSSMKEPLPVLHLAFLCVLEGAYFYTICNIFSFAGILSVDLGWAPDKNEAGFVAGWLLSANVFGRIFTSPVWGFVAGRYGIKVVLVITLVSMLVGGILFGFCTNLIAAMTVRFILFGLLNGWLVLTGPCAVAAAGRERQTEVLGLIFAAGCGMQLIGPAIGGWTYGTFEELPALLPSLVGCGLSILASVLLFAVRKTFAQEELAVKATKAEPRLDLPKRKALIFQKPLPLILFMRFVAGCASYTMNVAVPLWLISDPELGGLGMTEKSVGSFLCRSAVWYIIYFTWVLPWCSKQFGSRCYSIVVSVVAAVTACFLPFSPNIPVANVLHLVWASALIGNNVLNVAFTNNACPQNHFMANGLAVTAETVGKAVGPAASASIFAWTLRTWGWHGHGALFFMLAGCSIIQILCVLCLPDNVEPACQPVEEGPADSSIASKEEKVVDSSQA</sequence>
<protein>
    <submittedName>
        <fullName evidence="8">ZIFL2 protein</fullName>
    </submittedName>
</protein>
<feature type="region of interest" description="Disordered" evidence="4">
    <location>
        <begin position="775"/>
        <end position="798"/>
    </location>
</feature>
<feature type="compositionally biased region" description="Basic and acidic residues" evidence="4">
    <location>
        <begin position="614"/>
        <end position="623"/>
    </location>
</feature>
<keyword evidence="3" id="KW-0175">Coiled coil</keyword>
<feature type="transmembrane region" description="Helical" evidence="5">
    <location>
        <begin position="1457"/>
        <end position="1474"/>
    </location>
</feature>
<keyword evidence="1" id="KW-0378">Hydrolase</keyword>
<keyword evidence="5" id="KW-0812">Transmembrane</keyword>
<feature type="transmembrane region" description="Helical" evidence="5">
    <location>
        <begin position="1426"/>
        <end position="1445"/>
    </location>
</feature>
<keyword evidence="2" id="KW-0547">Nucleotide-binding</keyword>
<feature type="region of interest" description="Disordered" evidence="4">
    <location>
        <begin position="1581"/>
        <end position="1603"/>
    </location>
</feature>
<feature type="transmembrane region" description="Helical" evidence="5">
    <location>
        <begin position="1385"/>
        <end position="1406"/>
    </location>
</feature>
<evidence type="ECO:0000313" key="8">
    <source>
        <dbReference type="EMBL" id="CAE7192690.1"/>
    </source>
</evidence>
<dbReference type="OrthoDB" id="439500at2759"/>
<gene>
    <name evidence="8" type="primary">ZIFL2</name>
    <name evidence="8" type="ORF">SNAT2548_LOCUS5165</name>
</gene>
<accession>A0A812IZK6</accession>
<feature type="transmembrane region" description="Helical" evidence="5">
    <location>
        <begin position="1330"/>
        <end position="1351"/>
    </location>
</feature>
<feature type="compositionally biased region" description="Basic and acidic residues" evidence="4">
    <location>
        <begin position="1592"/>
        <end position="1603"/>
    </location>
</feature>
<evidence type="ECO:0000259" key="6">
    <source>
        <dbReference type="Pfam" id="PF08241"/>
    </source>
</evidence>
<evidence type="ECO:0000313" key="9">
    <source>
        <dbReference type="Proteomes" id="UP000604046"/>
    </source>
</evidence>
<dbReference type="Proteomes" id="UP000604046">
    <property type="component" value="Unassembled WGS sequence"/>
</dbReference>
<dbReference type="CDD" id="cd02440">
    <property type="entry name" value="AdoMet_MTases"/>
    <property type="match status" value="1"/>
</dbReference>
<dbReference type="SUPFAM" id="SSF53335">
    <property type="entry name" value="S-adenosyl-L-methionine-dependent methyltransferases"/>
    <property type="match status" value="1"/>
</dbReference>
<dbReference type="GO" id="GO:0016787">
    <property type="term" value="F:hydrolase activity"/>
    <property type="evidence" value="ECO:0007669"/>
    <property type="project" value="UniProtKB-KW"/>
</dbReference>
<dbReference type="Pfam" id="PF23002">
    <property type="entry name" value="PIN-like_DDX60"/>
    <property type="match status" value="1"/>
</dbReference>
<feature type="domain" description="Methyltransferase type 11" evidence="6">
    <location>
        <begin position="838"/>
        <end position="932"/>
    </location>
</feature>
<proteinExistence type="predicted"/>
<feature type="region of interest" description="Disordered" evidence="4">
    <location>
        <begin position="1"/>
        <end position="41"/>
    </location>
</feature>
<dbReference type="PANTHER" id="PTHR44533">
    <property type="entry name" value="DEAD/H RNA HELICASE, PUTATIVE-RELATED"/>
    <property type="match status" value="1"/>
</dbReference>
<feature type="compositionally biased region" description="Basic and acidic residues" evidence="4">
    <location>
        <begin position="630"/>
        <end position="643"/>
    </location>
</feature>
<feature type="region of interest" description="Disordered" evidence="4">
    <location>
        <begin position="612"/>
        <end position="643"/>
    </location>
</feature>
<feature type="transmembrane region" description="Helical" evidence="5">
    <location>
        <begin position="1299"/>
        <end position="1318"/>
    </location>
</feature>